<reference evidence="2" key="1">
    <citation type="submission" date="2019-08" db="EMBL/GenBank/DDBJ databases">
        <authorList>
            <person name="Kucharzyk K."/>
            <person name="Murdoch R.W."/>
            <person name="Higgins S."/>
            <person name="Loffler F."/>
        </authorList>
    </citation>
    <scope>NUCLEOTIDE SEQUENCE</scope>
</reference>
<evidence type="ECO:0000313" key="2">
    <source>
        <dbReference type="EMBL" id="MPM83593.1"/>
    </source>
</evidence>
<gene>
    <name evidence="2" type="ORF">SDC9_130659</name>
</gene>
<accession>A0A645D3B0</accession>
<dbReference type="NCBIfam" id="TIGR04183">
    <property type="entry name" value="Por_Secre_tail"/>
    <property type="match status" value="1"/>
</dbReference>
<dbReference type="InterPro" id="IPR026444">
    <property type="entry name" value="Secre_tail"/>
</dbReference>
<dbReference type="AlphaFoldDB" id="A0A645D3B0"/>
<dbReference type="EMBL" id="VSSQ01032356">
    <property type="protein sequence ID" value="MPM83593.1"/>
    <property type="molecule type" value="Genomic_DNA"/>
</dbReference>
<proteinExistence type="predicted"/>
<protein>
    <recommendedName>
        <fullName evidence="1">Secretion system C-terminal sorting domain-containing protein</fullName>
    </recommendedName>
</protein>
<evidence type="ECO:0000259" key="1">
    <source>
        <dbReference type="Pfam" id="PF18962"/>
    </source>
</evidence>
<feature type="domain" description="Secretion system C-terminal sorting" evidence="1">
    <location>
        <begin position="218"/>
        <end position="293"/>
    </location>
</feature>
<organism evidence="2">
    <name type="scientific">bioreactor metagenome</name>
    <dbReference type="NCBI Taxonomy" id="1076179"/>
    <lineage>
        <taxon>unclassified sequences</taxon>
        <taxon>metagenomes</taxon>
        <taxon>ecological metagenomes</taxon>
    </lineage>
</organism>
<dbReference type="Pfam" id="PF18962">
    <property type="entry name" value="Por_Secre_tail"/>
    <property type="match status" value="1"/>
</dbReference>
<name>A0A645D3B0_9ZZZZ</name>
<sequence length="294" mass="32950">MKTNFLFLLLLFPLMTFGQQFESIVDTTKLWSHMLVSPSWGGPPPNTATTNFVKFTTDTMPGSVQYKKVLSASDSAHLAWTLAGLIREDATGKVYYRNVQDTSEWLLYDFGAQVGDTVPVNISATVHVDMLVDSIDSVYIYNRFRKRILFENCYESWIEGIGSTCGMLESGHSNLVGAQDFLLCFYKNDTLLYSDSQFSFCYYNNVGLPETEETKVRLYPNPVSGTSVLSIENKFAMEHAIVEIYSIAGEKLRVMNINPDGKMIIDGSAFASGIYIYRLIIPDAEIVAGKFVVE</sequence>
<comment type="caution">
    <text evidence="2">The sequence shown here is derived from an EMBL/GenBank/DDBJ whole genome shotgun (WGS) entry which is preliminary data.</text>
</comment>